<dbReference type="InterPro" id="IPR003018">
    <property type="entry name" value="GAF"/>
</dbReference>
<dbReference type="Proteomes" id="UP000308181">
    <property type="component" value="Unassembled WGS sequence"/>
</dbReference>
<dbReference type="InterPro" id="IPR000700">
    <property type="entry name" value="PAS-assoc_C"/>
</dbReference>
<feature type="domain" description="PAC" evidence="8">
    <location>
        <begin position="718"/>
        <end position="768"/>
    </location>
</feature>
<dbReference type="NCBIfam" id="TIGR00229">
    <property type="entry name" value="sensory_box"/>
    <property type="match status" value="4"/>
</dbReference>
<dbReference type="Pfam" id="PF08448">
    <property type="entry name" value="PAS_4"/>
    <property type="match status" value="2"/>
</dbReference>
<keyword evidence="10" id="KW-1185">Reference proteome</keyword>
<evidence type="ECO:0000313" key="10">
    <source>
        <dbReference type="Proteomes" id="UP000308181"/>
    </source>
</evidence>
<evidence type="ECO:0000256" key="4">
    <source>
        <dbReference type="ARBA" id="ARBA00022679"/>
    </source>
</evidence>
<comment type="catalytic activity">
    <reaction evidence="1">
        <text>ATP + protein L-histidine = ADP + protein N-phospho-L-histidine.</text>
        <dbReference type="EC" id="2.7.13.3"/>
    </reaction>
</comment>
<evidence type="ECO:0000256" key="6">
    <source>
        <dbReference type="SAM" id="Coils"/>
    </source>
</evidence>
<evidence type="ECO:0000259" key="8">
    <source>
        <dbReference type="PROSITE" id="PS50113"/>
    </source>
</evidence>
<gene>
    <name evidence="9" type="ORF">FA046_00990</name>
</gene>
<dbReference type="InterPro" id="IPR000014">
    <property type="entry name" value="PAS"/>
</dbReference>
<sequence length="1018" mass="116856">MINMQSRLTSTEGFPLKQLDLDAILKASLAISEQLLPGKLSEILMQIAMQASGADKGYLLLELENQLSITAEAVVNKGIEIKTYAKLKGPDNSFLPNNIIEYVKKTNEKVVIDDVSKDKMFGLDKYILTAHPKSIACIPILKEKKMIGIIYLENSLFTGVFTAEKVVALKILATQAAVSYENMILFNNLDISKKRFQDIMDNTTAVIFAKFLNGKYLFINKEFEKLYKVSREKVINLTDYEIFPKEFAESFIAKDKLIAKTEKPLTYEENIPHDDGLHTYIIVKFPLRDAEGKIYAIGGIATDITDLKRLKESLQENQSRFNYVLAATQDSIYDWNLETGRIWRNEQFEKLFGGPTGPDLEWWNKNIHPDEVAGVNAMRESVFSRYDQLWNQEYRFNTLNKGYANVIDRGFIIYNPQRQPIRMIGALMDVTERRKEEEEEKYRIVTIIERQTGLLRLNNLINSLPIKEKLKKIIETDSKSIKVERVSIKMFDTDRISLTSENTYLLSKSDYGLGVSIARTDYPRYFSELEFDHIIDANNAEDDPRTAELTKDYLKHYGITSIMNIPVKFKGKIVGIVCHEHVGPKRIWTYEEQAFATSIAGIVSLSLEIEEREKTEEDLKKLNEVLEERIKARTAELSSSEEKFHAIVESANDSIISADKEGEIIYWNTAAEKMFGYSLDEAIGKPISLIIPQQYLEKDKVGFDHFLKTKEARIIGKGDIEMSGLKKGGIEFPIELSVETWKSNNEDFFTAIIEDITETKKAKEKLKEYQHFFNNSYDLSCIANVQGYFEILNPNFEKVLGYSEKELLEKQFFNFVHPDDLDSTLQEIEKLKSGAVTVNFMNRFRKKDGGYLWLDWNSTPDPATGKIYAIARNITEQKIIEIALKQKSEETKQGNIFLDSILENIPNMIFVKDAKELRFVRLNKAGEELLGYKKEDLIGKNDYDLFPKEQADFFTAKDKDVINKGGILDIPEEVLETKTGKHWLHTRKITIKDESGNPLYLLGISWDITEQKKVRSAQ</sequence>
<proteinExistence type="predicted"/>
<dbReference type="AlphaFoldDB" id="A0A4U1C9G6"/>
<dbReference type="OrthoDB" id="9759607at2"/>
<dbReference type="SUPFAM" id="SSF55785">
    <property type="entry name" value="PYP-like sensor domain (PAS domain)"/>
    <property type="match status" value="5"/>
</dbReference>
<protein>
    <recommendedName>
        <fullName evidence="2">histidine kinase</fullName>
        <ecNumber evidence="2">2.7.13.3</ecNumber>
    </recommendedName>
</protein>
<keyword evidence="4" id="KW-0808">Transferase</keyword>
<feature type="domain" description="PAS" evidence="7">
    <location>
        <begin position="192"/>
        <end position="236"/>
    </location>
</feature>
<comment type="caution">
    <text evidence="9">The sequence shown here is derived from an EMBL/GenBank/DDBJ whole genome shotgun (WGS) entry which is preliminary data.</text>
</comment>
<dbReference type="PROSITE" id="PS50113">
    <property type="entry name" value="PAC"/>
    <property type="match status" value="3"/>
</dbReference>
<accession>A0A4U1C9G6</accession>
<dbReference type="Pfam" id="PF13426">
    <property type="entry name" value="PAS_9"/>
    <property type="match status" value="1"/>
</dbReference>
<dbReference type="Gene3D" id="3.30.450.40">
    <property type="match status" value="2"/>
</dbReference>
<evidence type="ECO:0000256" key="1">
    <source>
        <dbReference type="ARBA" id="ARBA00000085"/>
    </source>
</evidence>
<feature type="domain" description="PAS" evidence="7">
    <location>
        <begin position="898"/>
        <end position="965"/>
    </location>
</feature>
<dbReference type="SUPFAM" id="SSF55781">
    <property type="entry name" value="GAF domain-like"/>
    <property type="match status" value="2"/>
</dbReference>
<feature type="domain" description="PAC" evidence="8">
    <location>
        <begin position="968"/>
        <end position="1018"/>
    </location>
</feature>
<dbReference type="SMART" id="SM00065">
    <property type="entry name" value="GAF"/>
    <property type="match status" value="2"/>
</dbReference>
<dbReference type="InterPro" id="IPR001610">
    <property type="entry name" value="PAC"/>
</dbReference>
<evidence type="ECO:0000256" key="3">
    <source>
        <dbReference type="ARBA" id="ARBA00022553"/>
    </source>
</evidence>
<keyword evidence="6" id="KW-0175">Coiled coil</keyword>
<keyword evidence="3" id="KW-0597">Phosphoprotein</keyword>
<name>A0A4U1C9G6_9SPHI</name>
<dbReference type="InterPro" id="IPR035965">
    <property type="entry name" value="PAS-like_dom_sf"/>
</dbReference>
<dbReference type="InterPro" id="IPR013656">
    <property type="entry name" value="PAS_4"/>
</dbReference>
<dbReference type="PROSITE" id="PS50112">
    <property type="entry name" value="PAS"/>
    <property type="match status" value="4"/>
</dbReference>
<dbReference type="InterPro" id="IPR029016">
    <property type="entry name" value="GAF-like_dom_sf"/>
</dbReference>
<dbReference type="InterPro" id="IPR013655">
    <property type="entry name" value="PAS_fold_3"/>
</dbReference>
<dbReference type="SMART" id="SM00086">
    <property type="entry name" value="PAC"/>
    <property type="match status" value="5"/>
</dbReference>
<dbReference type="EC" id="2.7.13.3" evidence="2"/>
<dbReference type="EMBL" id="SWBP01000001">
    <property type="protein sequence ID" value="TKC00288.1"/>
    <property type="molecule type" value="Genomic_DNA"/>
</dbReference>
<reference evidence="9 10" key="1">
    <citation type="submission" date="2019-04" db="EMBL/GenBank/DDBJ databases">
        <title>Pedobacter sp. AR-3-17 sp. nov., isolated from Arctic soil.</title>
        <authorList>
            <person name="Dahal R.H."/>
            <person name="Kim D.-U."/>
        </authorList>
    </citation>
    <scope>NUCLEOTIDE SEQUENCE [LARGE SCALE GENOMIC DNA]</scope>
    <source>
        <strain evidence="9 10">AR-3-17</strain>
    </source>
</reference>
<dbReference type="GO" id="GO:0004673">
    <property type="term" value="F:protein histidine kinase activity"/>
    <property type="evidence" value="ECO:0007669"/>
    <property type="project" value="UniProtKB-EC"/>
</dbReference>
<feature type="coiled-coil region" evidence="6">
    <location>
        <begin position="605"/>
        <end position="643"/>
    </location>
</feature>
<dbReference type="SMART" id="SM00091">
    <property type="entry name" value="PAS"/>
    <property type="match status" value="5"/>
</dbReference>
<dbReference type="PANTHER" id="PTHR43304:SF1">
    <property type="entry name" value="PAC DOMAIN-CONTAINING PROTEIN"/>
    <property type="match status" value="1"/>
</dbReference>
<evidence type="ECO:0000256" key="2">
    <source>
        <dbReference type="ARBA" id="ARBA00012438"/>
    </source>
</evidence>
<feature type="domain" description="PAC" evidence="8">
    <location>
        <begin position="265"/>
        <end position="316"/>
    </location>
</feature>
<dbReference type="Gene3D" id="3.30.450.20">
    <property type="entry name" value="PAS domain"/>
    <property type="match status" value="5"/>
</dbReference>
<organism evidence="9 10">
    <name type="scientific">Pedobacter cryophilus</name>
    <dbReference type="NCBI Taxonomy" id="2571271"/>
    <lineage>
        <taxon>Bacteria</taxon>
        <taxon>Pseudomonadati</taxon>
        <taxon>Bacteroidota</taxon>
        <taxon>Sphingobacteriia</taxon>
        <taxon>Sphingobacteriales</taxon>
        <taxon>Sphingobacteriaceae</taxon>
        <taxon>Pedobacter</taxon>
    </lineage>
</organism>
<dbReference type="InterPro" id="IPR052162">
    <property type="entry name" value="Sensor_kinase/Photoreceptor"/>
</dbReference>
<dbReference type="Pfam" id="PF01590">
    <property type="entry name" value="GAF"/>
    <property type="match status" value="2"/>
</dbReference>
<feature type="domain" description="PAS" evidence="7">
    <location>
        <begin position="765"/>
        <end position="835"/>
    </location>
</feature>
<dbReference type="Pfam" id="PF08447">
    <property type="entry name" value="PAS_3"/>
    <property type="match status" value="2"/>
</dbReference>
<dbReference type="CDD" id="cd00130">
    <property type="entry name" value="PAS"/>
    <property type="match status" value="4"/>
</dbReference>
<evidence type="ECO:0000313" key="9">
    <source>
        <dbReference type="EMBL" id="TKC00288.1"/>
    </source>
</evidence>
<dbReference type="PANTHER" id="PTHR43304">
    <property type="entry name" value="PHYTOCHROME-LIKE PROTEIN CPH1"/>
    <property type="match status" value="1"/>
</dbReference>
<keyword evidence="5" id="KW-0418">Kinase</keyword>
<evidence type="ECO:0000259" key="7">
    <source>
        <dbReference type="PROSITE" id="PS50112"/>
    </source>
</evidence>
<feature type="domain" description="PAS" evidence="7">
    <location>
        <begin position="640"/>
        <end position="710"/>
    </location>
</feature>
<evidence type="ECO:0000256" key="5">
    <source>
        <dbReference type="ARBA" id="ARBA00022777"/>
    </source>
</evidence>